<keyword evidence="1" id="KW-0472">Membrane</keyword>
<feature type="transmembrane region" description="Helical" evidence="1">
    <location>
        <begin position="43"/>
        <end position="65"/>
    </location>
</feature>
<evidence type="ECO:0008006" key="4">
    <source>
        <dbReference type="Google" id="ProtNLM"/>
    </source>
</evidence>
<organism evidence="2 3">
    <name type="scientific">Streptomyces synnematoformans</name>
    <dbReference type="NCBI Taxonomy" id="415721"/>
    <lineage>
        <taxon>Bacteria</taxon>
        <taxon>Bacillati</taxon>
        <taxon>Actinomycetota</taxon>
        <taxon>Actinomycetes</taxon>
        <taxon>Kitasatosporales</taxon>
        <taxon>Streptomycetaceae</taxon>
        <taxon>Streptomyces</taxon>
    </lineage>
</organism>
<keyword evidence="1" id="KW-1133">Transmembrane helix</keyword>
<evidence type="ECO:0000313" key="2">
    <source>
        <dbReference type="EMBL" id="GAA1505986.1"/>
    </source>
</evidence>
<keyword evidence="3" id="KW-1185">Reference proteome</keyword>
<dbReference type="EMBL" id="BAAAPF010000386">
    <property type="protein sequence ID" value="GAA1505986.1"/>
    <property type="molecule type" value="Genomic_DNA"/>
</dbReference>
<proteinExistence type="predicted"/>
<accession>A0ABN1ZWJ0</accession>
<dbReference type="RefSeq" id="WP_078627427.1">
    <property type="nucleotide sequence ID" value="NZ_BAAAPF010000386.1"/>
</dbReference>
<dbReference type="Proteomes" id="UP001500443">
    <property type="component" value="Unassembled WGS sequence"/>
</dbReference>
<name>A0ABN1ZWJ0_9ACTN</name>
<comment type="caution">
    <text evidence="2">The sequence shown here is derived from an EMBL/GenBank/DDBJ whole genome shotgun (WGS) entry which is preliminary data.</text>
</comment>
<sequence>MEWWWLAAAVLLGGAGVVAAGFRQADDSPRRLSGRSRRTARGLSVVLIGVAVFFGLLVAVGRFLLTTGNGGL</sequence>
<protein>
    <recommendedName>
        <fullName evidence="4">DUF2970 domain-containing protein</fullName>
    </recommendedName>
</protein>
<gene>
    <name evidence="2" type="ORF">GCM10009802_62180</name>
</gene>
<keyword evidence="1" id="KW-0812">Transmembrane</keyword>
<reference evidence="2 3" key="1">
    <citation type="journal article" date="2019" name="Int. J. Syst. Evol. Microbiol.">
        <title>The Global Catalogue of Microorganisms (GCM) 10K type strain sequencing project: providing services to taxonomists for standard genome sequencing and annotation.</title>
        <authorList>
            <consortium name="The Broad Institute Genomics Platform"/>
            <consortium name="The Broad Institute Genome Sequencing Center for Infectious Disease"/>
            <person name="Wu L."/>
            <person name="Ma J."/>
        </authorList>
    </citation>
    <scope>NUCLEOTIDE SEQUENCE [LARGE SCALE GENOMIC DNA]</scope>
    <source>
        <strain evidence="2 3">JCM 15481</strain>
    </source>
</reference>
<evidence type="ECO:0000256" key="1">
    <source>
        <dbReference type="SAM" id="Phobius"/>
    </source>
</evidence>
<evidence type="ECO:0000313" key="3">
    <source>
        <dbReference type="Proteomes" id="UP001500443"/>
    </source>
</evidence>